<proteinExistence type="inferred from homology"/>
<reference evidence="6 7" key="1">
    <citation type="journal article" date="2019" name="Int. J. Syst. Evol. Microbiol.">
        <title>The Global Catalogue of Microorganisms (GCM) 10K type strain sequencing project: providing services to taxonomists for standard genome sequencing and annotation.</title>
        <authorList>
            <consortium name="The Broad Institute Genomics Platform"/>
            <consortium name="The Broad Institute Genome Sequencing Center for Infectious Disease"/>
            <person name="Wu L."/>
            <person name="Ma J."/>
        </authorList>
    </citation>
    <scope>NUCLEOTIDE SEQUENCE [LARGE SCALE GENOMIC DNA]</scope>
    <source>
        <strain evidence="6 7">JCM 16114</strain>
    </source>
</reference>
<dbReference type="Gene3D" id="1.50.10.20">
    <property type="match status" value="2"/>
</dbReference>
<dbReference type="SUPFAM" id="SSF48239">
    <property type="entry name" value="Terpenoid cyclases/Protein prenyltransferases"/>
    <property type="match status" value="2"/>
</dbReference>
<evidence type="ECO:0000259" key="4">
    <source>
        <dbReference type="Pfam" id="PF13243"/>
    </source>
</evidence>
<dbReference type="InterPro" id="IPR032697">
    <property type="entry name" value="SQ_cyclase_N"/>
</dbReference>
<dbReference type="InterPro" id="IPR032696">
    <property type="entry name" value="SQ_cyclase_C"/>
</dbReference>
<evidence type="ECO:0000313" key="7">
    <source>
        <dbReference type="Proteomes" id="UP001499843"/>
    </source>
</evidence>
<dbReference type="EMBL" id="BAAAQX010000024">
    <property type="protein sequence ID" value="GAA2212092.1"/>
    <property type="molecule type" value="Genomic_DNA"/>
</dbReference>
<dbReference type="PANTHER" id="PTHR11764:SF20">
    <property type="entry name" value="LANOSTEROL SYNTHASE"/>
    <property type="match status" value="1"/>
</dbReference>
<comment type="caution">
    <text evidence="6">The sequence shown here is derived from an EMBL/GenBank/DDBJ whole genome shotgun (WGS) entry which is preliminary data.</text>
</comment>
<evidence type="ECO:0000256" key="2">
    <source>
        <dbReference type="ARBA" id="ARBA00009755"/>
    </source>
</evidence>
<dbReference type="InterPro" id="IPR008930">
    <property type="entry name" value="Terpenoid_cyclase/PrenylTrfase"/>
</dbReference>
<evidence type="ECO:0000256" key="1">
    <source>
        <dbReference type="ARBA" id="ARBA00004999"/>
    </source>
</evidence>
<dbReference type="NCBIfam" id="TIGR01787">
    <property type="entry name" value="squalene_cyclas"/>
    <property type="match status" value="1"/>
</dbReference>
<dbReference type="PANTHER" id="PTHR11764">
    <property type="entry name" value="TERPENE CYCLASE/MUTASE FAMILY MEMBER"/>
    <property type="match status" value="1"/>
</dbReference>
<dbReference type="Pfam" id="PF13249">
    <property type="entry name" value="SQHop_cyclase_N"/>
    <property type="match status" value="1"/>
</dbReference>
<evidence type="ECO:0000256" key="3">
    <source>
        <dbReference type="ARBA" id="ARBA00022737"/>
    </source>
</evidence>
<gene>
    <name evidence="6" type="primary">shc</name>
    <name evidence="6" type="ORF">GCM10009850_075540</name>
</gene>
<comment type="similarity">
    <text evidence="2">Belongs to the terpene cyclase/mutase family.</text>
</comment>
<organism evidence="6 7">
    <name type="scientific">Nonomuraea monospora</name>
    <dbReference type="NCBI Taxonomy" id="568818"/>
    <lineage>
        <taxon>Bacteria</taxon>
        <taxon>Bacillati</taxon>
        <taxon>Actinomycetota</taxon>
        <taxon>Actinomycetes</taxon>
        <taxon>Streptosporangiales</taxon>
        <taxon>Streptosporangiaceae</taxon>
        <taxon>Nonomuraea</taxon>
    </lineage>
</organism>
<comment type="pathway">
    <text evidence="1">Secondary metabolite biosynthesis; hopanoid biosynthesis.</text>
</comment>
<evidence type="ECO:0000313" key="6">
    <source>
        <dbReference type="EMBL" id="GAA2212092.1"/>
    </source>
</evidence>
<evidence type="ECO:0000259" key="5">
    <source>
        <dbReference type="Pfam" id="PF13249"/>
    </source>
</evidence>
<accession>A0ABN3CRN6</accession>
<dbReference type="InterPro" id="IPR018333">
    <property type="entry name" value="Squalene_cyclase"/>
</dbReference>
<protein>
    <submittedName>
        <fullName evidence="6">Squalene--hopene cyclase</fullName>
    </submittedName>
</protein>
<dbReference type="Pfam" id="PF13243">
    <property type="entry name" value="SQHop_cyclase_C"/>
    <property type="match status" value="1"/>
</dbReference>
<feature type="domain" description="Squalene cyclase N-terminal" evidence="5">
    <location>
        <begin position="10"/>
        <end position="304"/>
    </location>
</feature>
<keyword evidence="3" id="KW-0677">Repeat</keyword>
<sequence>MTAEQAHRLALRHLTGLQRDDGSWEGEMVWNTMILSQYVIVRHVVGRPVTDQAERADILLHYRLARTGEGGWGMHPESGPYVFFTTLAYVALRLLGVPPGDPLTAQARAWLHRQPGGVQAIPTWGKLWLSLLGLYHYDGVNPFPPELFLLPRALPAHPDRLYCHTRAVYQALAYLYGRRYHADLGTLTAQLRTELHGERAKTPDAFAACRDALSPADTHVAPSAPLRLLHRLLLGCERAIPDGVRQRALSRCLRRVVEEQRATGHRALSPVNGLLNCLVLYAADPRHPELGPSLAGLEYWRWRDPQQGIRYCGARSHSWDTAFALEALTAGPTATPVTRPTAGPAATPVARPAAGGGTARVVHAVRAGAAFLSAAQLTEPLPAPAPEGRAPVTGGWCFSEGGHRWPVSDCTAEALAALATAPGVPLPPARMTAAATFILDRQNRDGGFGTYEARRGPRLLEALNPSEMYARCMVEGSYVECTGSALTGLARALPYLGGGVRARARDAIRRGTRFLLRQQLPTGAFPAVWGVHHTYGTFMAVRGLRAAGLRPDAPELRRAAAWVRGARRPDGGWGEHYSGCLERRHVAHPRSQPVMTAWAVLALLSCGAVDDEVTAGGAEWLRRHQNADGSWTQEAVTGVFFGTAMLHYRLYAAYFPAWALGAYLRARATE</sequence>
<dbReference type="Proteomes" id="UP001499843">
    <property type="component" value="Unassembled WGS sequence"/>
</dbReference>
<keyword evidence="7" id="KW-1185">Reference proteome</keyword>
<feature type="domain" description="Squalene cyclase C-terminal" evidence="4">
    <location>
        <begin position="393"/>
        <end position="664"/>
    </location>
</feature>
<dbReference type="RefSeq" id="WP_344485922.1">
    <property type="nucleotide sequence ID" value="NZ_BAAAQX010000024.1"/>
</dbReference>
<name>A0ABN3CRN6_9ACTN</name>